<dbReference type="EMBL" id="CP142726">
    <property type="protein sequence ID" value="WUR02288.1"/>
    <property type="molecule type" value="Genomic_DNA"/>
</dbReference>
<dbReference type="Gene3D" id="3.90.640.10">
    <property type="entry name" value="Actin, Chain A, domain 4"/>
    <property type="match status" value="1"/>
</dbReference>
<dbReference type="Gene3D" id="2.60.34.10">
    <property type="entry name" value="Substrate Binding Domain Of DNAk, Chain A, domain 1"/>
    <property type="match status" value="1"/>
</dbReference>
<sequence>MTGKEISSRIIGIDLGTTNSCVSLMHNNVPHIIENEEGTRTTPSVVSFSKDKILVGDQAKQNLTLFPKNTIFASKRLIGRKFDDLELKEYLKNLPYDTTRHCNGDVWIKIDEKKYSPAQIGAFILSKMKNAAETFLNSKVVKSVVTVPAYFDDMQRQATKDAGRIAGLEVLRVVNEPTAAALAYGLDKSAKGIIAVYDLGGGTFDISILELDNGIFHVKSTNGNTFLGGEDLDNKLVDYINEKFKSKTGIDLLKNENAYTRIKEQAEKIKRELSTKLQSEINIPYIYNDKKSNYHLKETITRDEFEKISREIINKTIDPCIKAMRDANITKNDIKHCILVGGMTRMPYVRKLVKKIFGITPSTNINPDEAVAQGAALQAGVLEGKVKDILLLDVVPLSLGIELLGGVFNKIIHRNSTVPFKETHSFSTSEDNQSEVDIRIYQGERKMVKDNKYLGAIKLKNIPSAPAGIPKIEVTFEADANGIYKVSAQDGISKNKQEIEIVPSSGLNEEEIKQMVKEAKENEEKDERSQKIAEVKIEIRKILEKRNIKEGRDKLEEYLKQEDFDIEEVKGFIKRKL</sequence>
<keyword evidence="2 4" id="KW-0547">Nucleotide-binding</keyword>
<dbReference type="GO" id="GO:0140662">
    <property type="term" value="F:ATP-dependent protein folding chaperone"/>
    <property type="evidence" value="ECO:0007669"/>
    <property type="project" value="InterPro"/>
</dbReference>
<evidence type="ECO:0000256" key="3">
    <source>
        <dbReference type="ARBA" id="ARBA00022840"/>
    </source>
</evidence>
<organism evidence="5 6">
    <name type="scientific">Vairimorpha necatrix</name>
    <dbReference type="NCBI Taxonomy" id="6039"/>
    <lineage>
        <taxon>Eukaryota</taxon>
        <taxon>Fungi</taxon>
        <taxon>Fungi incertae sedis</taxon>
        <taxon>Microsporidia</taxon>
        <taxon>Nosematidae</taxon>
        <taxon>Vairimorpha</taxon>
    </lineage>
</organism>
<keyword evidence="6" id="KW-1185">Reference proteome</keyword>
<dbReference type="GO" id="GO:0005524">
    <property type="term" value="F:ATP binding"/>
    <property type="evidence" value="ECO:0007669"/>
    <property type="project" value="UniProtKB-KW"/>
</dbReference>
<dbReference type="GeneID" id="90540090"/>
<keyword evidence="3 4" id="KW-0067">ATP-binding</keyword>
<dbReference type="AlphaFoldDB" id="A0AAX4J8P9"/>
<dbReference type="Proteomes" id="UP001334084">
    <property type="component" value="Chromosome 1"/>
</dbReference>
<evidence type="ECO:0000256" key="1">
    <source>
        <dbReference type="ARBA" id="ARBA00007381"/>
    </source>
</evidence>
<dbReference type="InterPro" id="IPR029047">
    <property type="entry name" value="HSP70_peptide-bd_sf"/>
</dbReference>
<dbReference type="SUPFAM" id="SSF53067">
    <property type="entry name" value="Actin-like ATPase domain"/>
    <property type="match status" value="2"/>
</dbReference>
<dbReference type="RefSeq" id="XP_065328433.1">
    <property type="nucleotide sequence ID" value="XM_065472361.1"/>
</dbReference>
<reference evidence="5" key="1">
    <citation type="journal article" date="2024" name="BMC Genomics">
        <title>Functional annotation of a divergent genome using sequence and structure-based similarity.</title>
        <authorList>
            <person name="Svedberg D."/>
            <person name="Winiger R.R."/>
            <person name="Berg A."/>
            <person name="Sharma H."/>
            <person name="Tellgren-Roth C."/>
            <person name="Debrunner-Vossbrinck B.A."/>
            <person name="Vossbrinck C.R."/>
            <person name="Barandun J."/>
        </authorList>
    </citation>
    <scope>NUCLEOTIDE SEQUENCE</scope>
    <source>
        <strain evidence="5">Illinois isolate</strain>
    </source>
</reference>
<dbReference type="InterPro" id="IPR013126">
    <property type="entry name" value="Hsp_70_fam"/>
</dbReference>
<dbReference type="SUPFAM" id="SSF100920">
    <property type="entry name" value="Heat shock protein 70kD (HSP70), peptide-binding domain"/>
    <property type="match status" value="1"/>
</dbReference>
<dbReference type="FunFam" id="2.60.34.10:FF:000023">
    <property type="entry name" value="70 kDa heat shock cognate protein"/>
    <property type="match status" value="1"/>
</dbReference>
<dbReference type="Pfam" id="PF00012">
    <property type="entry name" value="HSP70"/>
    <property type="match status" value="1"/>
</dbReference>
<dbReference type="PANTHER" id="PTHR19375">
    <property type="entry name" value="HEAT SHOCK PROTEIN 70KDA"/>
    <property type="match status" value="1"/>
</dbReference>
<dbReference type="PROSITE" id="PS00329">
    <property type="entry name" value="HSP70_2"/>
    <property type="match status" value="1"/>
</dbReference>
<evidence type="ECO:0000256" key="2">
    <source>
        <dbReference type="ARBA" id="ARBA00022741"/>
    </source>
</evidence>
<dbReference type="KEGG" id="vnx:VNE69_01226"/>
<dbReference type="InterPro" id="IPR018181">
    <property type="entry name" value="Heat_shock_70_CS"/>
</dbReference>
<dbReference type="Gene3D" id="3.30.420.40">
    <property type="match status" value="2"/>
</dbReference>
<name>A0AAX4J8P9_9MICR</name>
<dbReference type="NCBIfam" id="NF001413">
    <property type="entry name" value="PRK00290.1"/>
    <property type="match status" value="1"/>
</dbReference>
<proteinExistence type="inferred from homology"/>
<protein>
    <submittedName>
        <fullName evidence="5">Chaperone protein DnaK</fullName>
    </submittedName>
</protein>
<comment type="similarity">
    <text evidence="1 4">Belongs to the heat shock protein 70 family.</text>
</comment>
<dbReference type="PROSITE" id="PS00297">
    <property type="entry name" value="HSP70_1"/>
    <property type="match status" value="1"/>
</dbReference>
<dbReference type="FunFam" id="3.30.30.30:FF:000003">
    <property type="entry name" value="Heat shock protein 9"/>
    <property type="match status" value="1"/>
</dbReference>
<accession>A0AAX4J8P9</accession>
<dbReference type="FunFam" id="3.90.640.10:FF:000003">
    <property type="entry name" value="Molecular chaperone DnaK"/>
    <property type="match status" value="1"/>
</dbReference>
<dbReference type="PRINTS" id="PR00301">
    <property type="entry name" value="HEATSHOCK70"/>
</dbReference>
<dbReference type="FunFam" id="3.30.420.40:FF:000004">
    <property type="entry name" value="Molecular chaperone DnaK"/>
    <property type="match status" value="1"/>
</dbReference>
<gene>
    <name evidence="5" type="ORF">VNE69_01226</name>
</gene>
<evidence type="ECO:0000313" key="5">
    <source>
        <dbReference type="EMBL" id="WUR02288.1"/>
    </source>
</evidence>
<dbReference type="InterPro" id="IPR043129">
    <property type="entry name" value="ATPase_NBD"/>
</dbReference>
<evidence type="ECO:0000256" key="4">
    <source>
        <dbReference type="RuleBase" id="RU003322"/>
    </source>
</evidence>
<evidence type="ECO:0000313" key="6">
    <source>
        <dbReference type="Proteomes" id="UP001334084"/>
    </source>
</evidence>